<dbReference type="Gene3D" id="2.130.10.10">
    <property type="entry name" value="YVTN repeat-like/Quinoprotein amine dehydrogenase"/>
    <property type="match status" value="2"/>
</dbReference>
<evidence type="ECO:0000256" key="1">
    <source>
        <dbReference type="SAM" id="MobiDB-lite"/>
    </source>
</evidence>
<dbReference type="Proteomes" id="UP000593566">
    <property type="component" value="Unassembled WGS sequence"/>
</dbReference>
<evidence type="ECO:0000313" key="4">
    <source>
        <dbReference type="Proteomes" id="UP000593566"/>
    </source>
</evidence>
<dbReference type="SUPFAM" id="SSF50998">
    <property type="entry name" value="Quinoprotein alcohol dehydrogenase-like"/>
    <property type="match status" value="1"/>
</dbReference>
<gene>
    <name evidence="3" type="ORF">HO133_003013</name>
</gene>
<protein>
    <recommendedName>
        <fullName evidence="2">RSE1/DDB1/CPSF1 first beta-propeller domain-containing protein</fullName>
    </recommendedName>
</protein>
<proteinExistence type="predicted"/>
<comment type="caution">
    <text evidence="3">The sequence shown here is derived from an EMBL/GenBank/DDBJ whole genome shotgun (WGS) entry which is preliminary data.</text>
</comment>
<reference evidence="3 4" key="1">
    <citation type="journal article" date="2020" name="Genomics">
        <title>Complete, high-quality genomes from long-read metagenomic sequencing of two wolf lichen thalli reveals enigmatic genome architecture.</title>
        <authorList>
            <person name="McKenzie S.K."/>
            <person name="Walston R.F."/>
            <person name="Allen J.L."/>
        </authorList>
    </citation>
    <scope>NUCLEOTIDE SEQUENCE [LARGE SCALE GENOMIC DNA]</scope>
    <source>
        <strain evidence="3">WasteWater1</strain>
    </source>
</reference>
<dbReference type="Pfam" id="PF10433">
    <property type="entry name" value="Beta-prop_RSE1_1st"/>
    <property type="match status" value="1"/>
</dbReference>
<dbReference type="InterPro" id="IPR050358">
    <property type="entry name" value="RSE1/DDB1/CFT1"/>
</dbReference>
<feature type="domain" description="RSE1/DDB1/CPSF1 first beta-propeller" evidence="2">
    <location>
        <begin position="60"/>
        <end position="474"/>
    </location>
</feature>
<keyword evidence="4" id="KW-1185">Reference proteome</keyword>
<evidence type="ECO:0000259" key="2">
    <source>
        <dbReference type="Pfam" id="PF10433"/>
    </source>
</evidence>
<sequence>MSVRTTVLENGRWVTRNVDPYHVRAQNAETPRKERSQPSISLPKTPSLGILTKTLVRSSVINRIIPARIRHKTKNDVLFISANSVTIKEAKADYTLREIATKSDFDSAIKSARVIGERRELTRHDYSYRKLRKEERWDDTHANKHNDLVPEENLPDCAALYRRELPPHILVLALESNRLVFLCAVSGDLEHAELFWSQKALPAPTSPLQRLGEHIAVDPKSRAMAVAAHEDRAYVYALKPMNEMRAEFKEKSQLGPIKEEKLILLGGRILKMEFLHPPEDEPNQIILLFVVARDHQSWLFWYDWNADMPLHLSQPRPNKIALHPDEQLPLLLIPLMKNSAFIMVCEKRLVLIKDILTGGCHRFLHRLAVEQEPQEPGVSTRRPLWVQWARPMRSKKKRPNEDNIVLCREDGIVQYVVIDHGLKEMIDSNHNVGRLGVNINTSFATVDIGLYTEDVLIAGGDESDGGLWSFPPRQKSPNQRGTLPNWTPINDFAIANVPMDRQNAGITVAANNASKGQQRLFACSGRGKYGAISEIRYGVQASKKISTVSDLIDELKNGLFGIWALHGFYGNTDEQDRQDNYLEDVTYIILSHPLRTYLLRVWLKQEPEPTGDDVGLLKADYKLIDHDVGLDLNARTIAAGRTNRGLTIQITETSLMATSLPSPPLNDKEIKEEDMEDTKPDKNQLDAERYEPGSKYPFGDSRILAACIHTTADNTIIVFATQRNGQFYLESGNFANEYQHLDQQIPLHVQPSCLSVLETGKELLVLVGTLAGELDIYLPANIGSGLLNPATTIHHTFAGPFGICDSIAIIARATSKGVQPLLVCGLRDGTVETLNLSKELAFGHTSVAVLKDTTANRVVIHCENTLCTLEYPQKDDKAPATVLNVWITDPCKPSLQQGKISAISQVVDSWLPGGTPGFTAESFVCMDGNQLHTISLDSQPKMVPRRLELGGSPVRVLYSKHLDKLIVLHNKFEVLRSARQIHGRPNVRGKRALRPMISFLDSDVDPVAGLDPDAMDIDDGEEPKDNQALMISECKPGEKFLGVTEWFPIVGVNEYHMLVINTMLTRAQKPVGRLLFFAITKERSNQPPKLVTKKAIDTDEPVYSVAIYPDKSLVYCCGNDLYMQSLGVADPSRINWQTPVKVAMRSPGRHITVKEPYIYVSSSRESLSVYRCDAGQLIYQFGDQSARCGLHHLQLPTHSLVLASDMSNTVVGLWQPPERRIDNAMTTVFEAVLQASITRLRHVSRPIWSHDPRSSLESNGNKPVNSSPPVDEVILGSSADGTLTQMSILSSIEWRFLRFTQNMAERHPIICPFHPGKPHRRHIEPSAARPHYMHINGDILERIVDRGGEGLLNDMLDVEPDHESHTDFGSKEERRERFEELAKAVLKDVEKGDVLGRVVLWLRYQLRNAL</sequence>
<dbReference type="RefSeq" id="XP_037150015.1">
    <property type="nucleotide sequence ID" value="XM_037293937.1"/>
</dbReference>
<dbReference type="EMBL" id="JACCJB010000016">
    <property type="protein sequence ID" value="KAF6220580.1"/>
    <property type="molecule type" value="Genomic_DNA"/>
</dbReference>
<feature type="compositionally biased region" description="Basic and acidic residues" evidence="1">
    <location>
        <begin position="666"/>
        <end position="690"/>
    </location>
</feature>
<accession>A0A8H6F9W9</accession>
<dbReference type="GeneID" id="59331425"/>
<evidence type="ECO:0000313" key="3">
    <source>
        <dbReference type="EMBL" id="KAF6220580.1"/>
    </source>
</evidence>
<organism evidence="3 4">
    <name type="scientific">Letharia lupina</name>
    <dbReference type="NCBI Taxonomy" id="560253"/>
    <lineage>
        <taxon>Eukaryota</taxon>
        <taxon>Fungi</taxon>
        <taxon>Dikarya</taxon>
        <taxon>Ascomycota</taxon>
        <taxon>Pezizomycotina</taxon>
        <taxon>Lecanoromycetes</taxon>
        <taxon>OSLEUM clade</taxon>
        <taxon>Lecanoromycetidae</taxon>
        <taxon>Lecanorales</taxon>
        <taxon>Lecanorineae</taxon>
        <taxon>Parmeliaceae</taxon>
        <taxon>Letharia</taxon>
    </lineage>
</organism>
<dbReference type="InterPro" id="IPR018846">
    <property type="entry name" value="Beta-prop_RSE1/DDB1/CPSF1_1st"/>
</dbReference>
<feature type="region of interest" description="Disordered" evidence="1">
    <location>
        <begin position="658"/>
        <end position="690"/>
    </location>
</feature>
<dbReference type="InterPro" id="IPR011047">
    <property type="entry name" value="Quinoprotein_ADH-like_sf"/>
</dbReference>
<dbReference type="InterPro" id="IPR015943">
    <property type="entry name" value="WD40/YVTN_repeat-like_dom_sf"/>
</dbReference>
<dbReference type="PANTHER" id="PTHR10644">
    <property type="entry name" value="DNA REPAIR/RNA PROCESSING CPSF FAMILY"/>
    <property type="match status" value="1"/>
</dbReference>
<name>A0A8H6F9W9_9LECA</name>